<feature type="non-terminal residue" evidence="1">
    <location>
        <position position="1"/>
    </location>
</feature>
<sequence>QGNHDWAKCNKAGEKRGCKES</sequence>
<dbReference type="Proteomes" id="UP000708208">
    <property type="component" value="Unassembled WGS sequence"/>
</dbReference>
<dbReference type="EMBL" id="CAJVCH010055564">
    <property type="protein sequence ID" value="CAG7718724.1"/>
    <property type="molecule type" value="Genomic_DNA"/>
</dbReference>
<gene>
    <name evidence="1" type="ORF">AFUS01_LOCUS8095</name>
</gene>
<protein>
    <submittedName>
        <fullName evidence="1">Uncharacterized protein</fullName>
    </submittedName>
</protein>
<evidence type="ECO:0000313" key="2">
    <source>
        <dbReference type="Proteomes" id="UP000708208"/>
    </source>
</evidence>
<comment type="caution">
    <text evidence="1">The sequence shown here is derived from an EMBL/GenBank/DDBJ whole genome shotgun (WGS) entry which is preliminary data.</text>
</comment>
<dbReference type="AlphaFoldDB" id="A0A8J2JPQ0"/>
<proteinExistence type="predicted"/>
<feature type="non-terminal residue" evidence="1">
    <location>
        <position position="21"/>
    </location>
</feature>
<name>A0A8J2JPQ0_9HEXA</name>
<evidence type="ECO:0000313" key="1">
    <source>
        <dbReference type="EMBL" id="CAG7718724.1"/>
    </source>
</evidence>
<accession>A0A8J2JPQ0</accession>
<reference evidence="1" key="1">
    <citation type="submission" date="2021-06" db="EMBL/GenBank/DDBJ databases">
        <authorList>
            <person name="Hodson N. C."/>
            <person name="Mongue J. A."/>
            <person name="Jaron S. K."/>
        </authorList>
    </citation>
    <scope>NUCLEOTIDE SEQUENCE</scope>
</reference>
<keyword evidence="2" id="KW-1185">Reference proteome</keyword>
<organism evidence="1 2">
    <name type="scientific">Allacma fusca</name>
    <dbReference type="NCBI Taxonomy" id="39272"/>
    <lineage>
        <taxon>Eukaryota</taxon>
        <taxon>Metazoa</taxon>
        <taxon>Ecdysozoa</taxon>
        <taxon>Arthropoda</taxon>
        <taxon>Hexapoda</taxon>
        <taxon>Collembola</taxon>
        <taxon>Symphypleona</taxon>
        <taxon>Sminthuridae</taxon>
        <taxon>Allacma</taxon>
    </lineage>
</organism>